<keyword evidence="4" id="KW-0067">ATP-binding</keyword>
<evidence type="ECO:0000256" key="2">
    <source>
        <dbReference type="ARBA" id="ARBA00022598"/>
    </source>
</evidence>
<keyword evidence="6" id="KW-0812">Transmembrane</keyword>
<dbReference type="InterPro" id="IPR003694">
    <property type="entry name" value="NAD_synthase"/>
</dbReference>
<keyword evidence="3" id="KW-0547">Nucleotide-binding</keyword>
<keyword evidence="6" id="KW-1133">Transmembrane helix</keyword>
<dbReference type="PANTHER" id="PTHR23090:SF9">
    <property type="entry name" value="GLUTAMINE-DEPENDENT NAD(+) SYNTHETASE"/>
    <property type="match status" value="1"/>
</dbReference>
<keyword evidence="5" id="KW-0520">NAD</keyword>
<evidence type="ECO:0000256" key="5">
    <source>
        <dbReference type="ARBA" id="ARBA00023027"/>
    </source>
</evidence>
<feature type="transmembrane region" description="Helical" evidence="6">
    <location>
        <begin position="60"/>
        <end position="78"/>
    </location>
</feature>
<comment type="pathway">
    <text evidence="1">Cofactor biosynthesis; NAD(+) biosynthesis.</text>
</comment>
<dbReference type="InterPro" id="IPR022310">
    <property type="entry name" value="NAD/GMP_synthase"/>
</dbReference>
<dbReference type="GO" id="GO:0005524">
    <property type="term" value="F:ATP binding"/>
    <property type="evidence" value="ECO:0007669"/>
    <property type="project" value="UniProtKB-KW"/>
</dbReference>
<keyword evidence="8" id="KW-1185">Reference proteome</keyword>
<reference evidence="9" key="2">
    <citation type="submission" date="2017-02" db="UniProtKB">
        <authorList>
            <consortium name="WormBaseParasite"/>
        </authorList>
    </citation>
    <scope>IDENTIFICATION</scope>
</reference>
<evidence type="ECO:0000259" key="7">
    <source>
        <dbReference type="Pfam" id="PF02540"/>
    </source>
</evidence>
<dbReference type="GO" id="GO:0009435">
    <property type="term" value="P:NAD+ biosynthetic process"/>
    <property type="evidence" value="ECO:0007669"/>
    <property type="project" value="UniProtKB-UniPathway"/>
</dbReference>
<sequence length="238" mass="27323">MASSWSRRVHLSVCTVYNWALDFEGNLQRILTIEQVYSLVDLFQRPVLLIVTRMPVRQRILLYNYVLAVLNGYVIFAVDDHLCLTEEMTDIEKRQLSLIEELYHGSPTWLWNYLIRSKIVRQFLLLITEGRTGGLLVLGTSNIDELLVGYLTKYDCSSADINPIGSLSNEHLRNFLEKLHDNYGMISLRDVIDSMPTAGLRPLVNGGVSQTVEVCFYQVLQREHIKVFSMCSVRCETS</sequence>
<organism evidence="8 9">
    <name type="scientific">Angiostrongylus cantonensis</name>
    <name type="common">Rat lungworm</name>
    <dbReference type="NCBI Taxonomy" id="6313"/>
    <lineage>
        <taxon>Eukaryota</taxon>
        <taxon>Metazoa</taxon>
        <taxon>Ecdysozoa</taxon>
        <taxon>Nematoda</taxon>
        <taxon>Chromadorea</taxon>
        <taxon>Rhabditida</taxon>
        <taxon>Rhabditina</taxon>
        <taxon>Rhabditomorpha</taxon>
        <taxon>Strongyloidea</taxon>
        <taxon>Metastrongylidae</taxon>
        <taxon>Angiostrongylus</taxon>
    </lineage>
</organism>
<reference evidence="8" key="1">
    <citation type="submission" date="2012-09" db="EMBL/GenBank/DDBJ databases">
        <authorList>
            <person name="Martin A.A."/>
        </authorList>
    </citation>
    <scope>NUCLEOTIDE SEQUENCE</scope>
</reference>
<dbReference type="Gene3D" id="3.40.50.620">
    <property type="entry name" value="HUPs"/>
    <property type="match status" value="1"/>
</dbReference>
<keyword evidence="2" id="KW-0436">Ligase</keyword>
<dbReference type="PANTHER" id="PTHR23090">
    <property type="entry name" value="NH 3 /GLUTAMINE-DEPENDENT NAD + SYNTHETASE"/>
    <property type="match status" value="1"/>
</dbReference>
<dbReference type="SUPFAM" id="SSF52402">
    <property type="entry name" value="Adenine nucleotide alpha hydrolases-like"/>
    <property type="match status" value="1"/>
</dbReference>
<evidence type="ECO:0000256" key="3">
    <source>
        <dbReference type="ARBA" id="ARBA00022741"/>
    </source>
</evidence>
<dbReference type="STRING" id="6313.A0A0K0DN91"/>
<evidence type="ECO:0000256" key="6">
    <source>
        <dbReference type="SAM" id="Phobius"/>
    </source>
</evidence>
<dbReference type="GO" id="GO:0003952">
    <property type="term" value="F:NAD+ synthase (glutamine-hydrolyzing) activity"/>
    <property type="evidence" value="ECO:0007669"/>
    <property type="project" value="InterPro"/>
</dbReference>
<evidence type="ECO:0000256" key="4">
    <source>
        <dbReference type="ARBA" id="ARBA00022840"/>
    </source>
</evidence>
<dbReference type="InterPro" id="IPR014729">
    <property type="entry name" value="Rossmann-like_a/b/a_fold"/>
</dbReference>
<dbReference type="UniPathway" id="UPA00253"/>
<name>A0A0K0DN91_ANGCA</name>
<dbReference type="GO" id="GO:0005737">
    <property type="term" value="C:cytoplasm"/>
    <property type="evidence" value="ECO:0007669"/>
    <property type="project" value="InterPro"/>
</dbReference>
<evidence type="ECO:0000313" key="9">
    <source>
        <dbReference type="WBParaSite" id="ACAC_0001321901-mRNA-1"/>
    </source>
</evidence>
<dbReference type="WBParaSite" id="ACAC_0001321901-mRNA-1">
    <property type="protein sequence ID" value="ACAC_0001321901-mRNA-1"/>
    <property type="gene ID" value="ACAC_0001321901"/>
</dbReference>
<evidence type="ECO:0000256" key="1">
    <source>
        <dbReference type="ARBA" id="ARBA00004790"/>
    </source>
</evidence>
<evidence type="ECO:0000313" key="8">
    <source>
        <dbReference type="Proteomes" id="UP000035642"/>
    </source>
</evidence>
<proteinExistence type="predicted"/>
<protein>
    <submittedName>
        <fullName evidence="9">NAD_synthase domain-containing protein</fullName>
    </submittedName>
</protein>
<accession>A0A0K0DN91</accession>
<dbReference type="Proteomes" id="UP000035642">
    <property type="component" value="Unassembled WGS sequence"/>
</dbReference>
<dbReference type="Pfam" id="PF02540">
    <property type="entry name" value="NAD_synthase"/>
    <property type="match status" value="1"/>
</dbReference>
<dbReference type="GO" id="GO:0004359">
    <property type="term" value="F:glutaminase activity"/>
    <property type="evidence" value="ECO:0007669"/>
    <property type="project" value="InterPro"/>
</dbReference>
<feature type="domain" description="NAD/GMP synthase" evidence="7">
    <location>
        <begin position="128"/>
        <end position="202"/>
    </location>
</feature>
<keyword evidence="6" id="KW-0472">Membrane</keyword>
<dbReference type="AlphaFoldDB" id="A0A0K0DN91"/>